<evidence type="ECO:0000313" key="1">
    <source>
        <dbReference type="EMBL" id="MBC3886717.1"/>
    </source>
</evidence>
<evidence type="ECO:0000313" key="2">
    <source>
        <dbReference type="Proteomes" id="UP000616595"/>
    </source>
</evidence>
<gene>
    <name evidence="1" type="ORF">GH810_00090</name>
</gene>
<dbReference type="PANTHER" id="PTHR30087:SF1">
    <property type="entry name" value="HYPOTHETICAL CYTOSOLIC PROTEIN"/>
    <property type="match status" value="1"/>
</dbReference>
<reference evidence="1" key="2">
    <citation type="submission" date="2020-10" db="EMBL/GenBank/DDBJ databases">
        <title>Comparative genomics of the Acetobacterium genus.</title>
        <authorList>
            <person name="Marshall C."/>
            <person name="May H."/>
            <person name="Norman S."/>
        </authorList>
    </citation>
    <scope>NUCLEOTIDE SEQUENCE</scope>
    <source>
        <strain evidence="1">DER-2019</strain>
    </source>
</reference>
<proteinExistence type="predicted"/>
<name>A0A923KR00_9FIRM</name>
<comment type="caution">
    <text evidence="1">The sequence shown here is derived from an EMBL/GenBank/DDBJ whole genome shotgun (WGS) entry which is preliminary data.</text>
</comment>
<dbReference type="EMBL" id="WJBD01000001">
    <property type="protein sequence ID" value="MBC3886717.1"/>
    <property type="molecule type" value="Genomic_DNA"/>
</dbReference>
<dbReference type="PANTHER" id="PTHR30087">
    <property type="entry name" value="INNER MEMBRANE PROTEIN"/>
    <property type="match status" value="1"/>
</dbReference>
<sequence>MNQKDFNSLKEAINKKKPILVSGCLLGMKINYKEEGSLVEELRELLLHGKAIPVCPEVLAGMSTPRDPAEIVVVNGERKVYNNKKIDVTDLYNLGAERTLAAARTSGAKIAVLKSKSPSCGCGKIYDGTFSESLIDGDGIVTALLKENGIRVISEEDFLECIK</sequence>
<reference evidence="1" key="1">
    <citation type="submission" date="2019-10" db="EMBL/GenBank/DDBJ databases">
        <authorList>
            <person name="Ross D.E."/>
            <person name="Gulliver D."/>
        </authorList>
    </citation>
    <scope>NUCLEOTIDE SEQUENCE</scope>
    <source>
        <strain evidence="1">DER-2019</strain>
    </source>
</reference>
<accession>A0A923KR00</accession>
<dbReference type="Proteomes" id="UP000616595">
    <property type="component" value="Unassembled WGS sequence"/>
</dbReference>
<dbReference type="AlphaFoldDB" id="A0A923KR00"/>
<organism evidence="1 2">
    <name type="scientific">Acetobacterium paludosum</name>
    <dbReference type="NCBI Taxonomy" id="52693"/>
    <lineage>
        <taxon>Bacteria</taxon>
        <taxon>Bacillati</taxon>
        <taxon>Bacillota</taxon>
        <taxon>Clostridia</taxon>
        <taxon>Eubacteriales</taxon>
        <taxon>Eubacteriaceae</taxon>
        <taxon>Acetobacterium</taxon>
    </lineage>
</organism>
<dbReference type="InterPro" id="IPR007553">
    <property type="entry name" value="2-thiour_desulf"/>
</dbReference>
<dbReference type="Pfam" id="PF04463">
    <property type="entry name" value="2-thiour_desulf"/>
    <property type="match status" value="1"/>
</dbReference>
<dbReference type="RefSeq" id="WP_148565358.1">
    <property type="nucleotide sequence ID" value="NZ_RXYA01000001.1"/>
</dbReference>
<dbReference type="OrthoDB" id="9797779at2"/>
<protein>
    <submittedName>
        <fullName evidence="1">DUF523 domain-containing protein</fullName>
    </submittedName>
</protein>
<keyword evidence="2" id="KW-1185">Reference proteome</keyword>